<dbReference type="Proteomes" id="UP000886111">
    <property type="component" value="Unassembled WGS sequence"/>
</dbReference>
<proteinExistence type="predicted"/>
<comment type="caution">
    <text evidence="2">The sequence shown here is derived from an EMBL/GenBank/DDBJ whole genome shotgun (WGS) entry which is preliminary data.</text>
</comment>
<evidence type="ECO:0000256" key="1">
    <source>
        <dbReference type="SAM" id="SignalP"/>
    </source>
</evidence>
<keyword evidence="1" id="KW-0732">Signal</keyword>
<protein>
    <recommendedName>
        <fullName evidence="3">DUF5723 domain-containing protein</fullName>
    </recommendedName>
</protein>
<dbReference type="AlphaFoldDB" id="A0A7V5H2M4"/>
<name>A0A7V5H2M4_CALAY</name>
<organism evidence="2">
    <name type="scientific">Caldithrix abyssi</name>
    <dbReference type="NCBI Taxonomy" id="187145"/>
    <lineage>
        <taxon>Bacteria</taxon>
        <taxon>Pseudomonadati</taxon>
        <taxon>Calditrichota</taxon>
        <taxon>Calditrichia</taxon>
        <taxon>Calditrichales</taxon>
        <taxon>Calditrichaceae</taxon>
        <taxon>Caldithrix</taxon>
    </lineage>
</organism>
<gene>
    <name evidence="2" type="ORF">ENL21_02985</name>
</gene>
<feature type="signal peptide" evidence="1">
    <location>
        <begin position="1"/>
        <end position="20"/>
    </location>
</feature>
<feature type="chain" id="PRO_5030589904" description="DUF5723 domain-containing protein" evidence="1">
    <location>
        <begin position="21"/>
        <end position="434"/>
    </location>
</feature>
<accession>A0A7V5H2M4</accession>
<evidence type="ECO:0000313" key="2">
    <source>
        <dbReference type="EMBL" id="HHE54721.1"/>
    </source>
</evidence>
<reference evidence="2" key="1">
    <citation type="journal article" date="2020" name="mSystems">
        <title>Genome- and Community-Level Interaction Insights into Carbon Utilization and Element Cycling Functions of Hydrothermarchaeota in Hydrothermal Sediment.</title>
        <authorList>
            <person name="Zhou Z."/>
            <person name="Liu Y."/>
            <person name="Xu W."/>
            <person name="Pan J."/>
            <person name="Luo Z.H."/>
            <person name="Li M."/>
        </authorList>
    </citation>
    <scope>NUCLEOTIDE SEQUENCE [LARGE SCALE GENOMIC DNA]</scope>
    <source>
        <strain evidence="2">HyVt-76</strain>
    </source>
</reference>
<sequence>MKQLGLFFAILFLSFSFLFAQGVDPFGQEDQSYFNGGFGMTWIDGKAYTTFTLTPELSLGKFGMGLNIELLFNNSEGFKFRKTGWDKGAGALRMIRYLRWGHKNDPIYTRIGTLDGAILGHGFIMGYYTNQANYDYRKIGLALDIDFKKFGFESVTSNLGNLEILGGRFYYRPLSATSIPILKNFEMGATYIGDFNPDDRKSTHDAVTEWGLDLGLPVIKSKLLTTTIYADYAKINNHGDGKAIGILTYIPNVIGLFGIYAKLERRFLSEGFLPNYFNSLYELERNALSAEYYKITDPTTSVLTKEQYLNYVKKTQGIFGELAGQILGKIRLVGNYQQNEDIKNSGIMHLEARSKDLVPSVELKYTYDKVGIGKFKDVYTLDYRSVAQAIVGYRTYKYFLISMVYRWNFIYDEEKGEYKPIERVMPQVSFSMPF</sequence>
<evidence type="ECO:0008006" key="3">
    <source>
        <dbReference type="Google" id="ProtNLM"/>
    </source>
</evidence>
<dbReference type="EMBL" id="DRTD01000214">
    <property type="protein sequence ID" value="HHE54721.1"/>
    <property type="molecule type" value="Genomic_DNA"/>
</dbReference>